<dbReference type="RefSeq" id="WP_310913329.1">
    <property type="nucleotide sequence ID" value="NZ_JAVLVT010000008.1"/>
</dbReference>
<evidence type="ECO:0000313" key="2">
    <source>
        <dbReference type="Proteomes" id="UP001250214"/>
    </source>
</evidence>
<sequence>MTVVVDRPTSAPSVPMGEQVVRPLTGKGLERYLATCDENELRQLVRELTLDQVDLLERFVPNDVQVEADYSALTGEDEPEYFVAEEPVSAATERLSPTGAGVEVNVADA</sequence>
<evidence type="ECO:0000313" key="1">
    <source>
        <dbReference type="EMBL" id="MDS1271769.1"/>
    </source>
</evidence>
<dbReference type="Proteomes" id="UP001250214">
    <property type="component" value="Unassembled WGS sequence"/>
</dbReference>
<accession>A0ABU2H8Y8</accession>
<proteinExistence type="predicted"/>
<protein>
    <submittedName>
        <fullName evidence="1">Uncharacterized protein</fullName>
    </submittedName>
</protein>
<reference evidence="2" key="1">
    <citation type="submission" date="2023-07" db="EMBL/GenBank/DDBJ databases">
        <title>Novel species in the genus Lipingzhangella isolated from Sambhar Salt Lake.</title>
        <authorList>
            <person name="Jiya N."/>
            <person name="Kajale S."/>
            <person name="Sharma A."/>
        </authorList>
    </citation>
    <scope>NUCLEOTIDE SEQUENCE [LARGE SCALE GENOMIC DNA]</scope>
    <source>
        <strain evidence="2">LS1_29</strain>
    </source>
</reference>
<comment type="caution">
    <text evidence="1">The sequence shown here is derived from an EMBL/GenBank/DDBJ whole genome shotgun (WGS) entry which is preliminary data.</text>
</comment>
<dbReference type="EMBL" id="JAVLVT010000008">
    <property type="protein sequence ID" value="MDS1271769.1"/>
    <property type="molecule type" value="Genomic_DNA"/>
</dbReference>
<keyword evidence="2" id="KW-1185">Reference proteome</keyword>
<gene>
    <name evidence="1" type="ORF">RIF23_15850</name>
</gene>
<organism evidence="1 2">
    <name type="scientific">Lipingzhangella rawalii</name>
    <dbReference type="NCBI Taxonomy" id="2055835"/>
    <lineage>
        <taxon>Bacteria</taxon>
        <taxon>Bacillati</taxon>
        <taxon>Actinomycetota</taxon>
        <taxon>Actinomycetes</taxon>
        <taxon>Streptosporangiales</taxon>
        <taxon>Nocardiopsidaceae</taxon>
        <taxon>Lipingzhangella</taxon>
    </lineage>
</organism>
<name>A0ABU2H8Y8_9ACTN</name>